<organism evidence="3">
    <name type="scientific">Woronichinia naegeliana WA131</name>
    <dbReference type="NCBI Taxonomy" id="2824559"/>
    <lineage>
        <taxon>Bacteria</taxon>
        <taxon>Bacillati</taxon>
        <taxon>Cyanobacteriota</taxon>
        <taxon>Cyanophyceae</taxon>
        <taxon>Synechococcales</taxon>
        <taxon>Coelosphaeriaceae</taxon>
        <taxon>Woronichinia</taxon>
    </lineage>
</organism>
<dbReference type="GO" id="GO:0016747">
    <property type="term" value="F:acyltransferase activity, transferring groups other than amino-acyl groups"/>
    <property type="evidence" value="ECO:0007669"/>
    <property type="project" value="InterPro"/>
</dbReference>
<dbReference type="KEGG" id="wna:KA717_07160"/>
<feature type="transmembrane region" description="Helical" evidence="1">
    <location>
        <begin position="367"/>
        <end position="386"/>
    </location>
</feature>
<feature type="domain" description="Acyltransferase 3" evidence="2">
    <location>
        <begin position="14"/>
        <end position="83"/>
    </location>
</feature>
<feature type="transmembrane region" description="Helical" evidence="1">
    <location>
        <begin position="181"/>
        <end position="198"/>
    </location>
</feature>
<feature type="transmembrane region" description="Helical" evidence="1">
    <location>
        <begin position="283"/>
        <end position="301"/>
    </location>
</feature>
<dbReference type="InterPro" id="IPR002656">
    <property type="entry name" value="Acyl_transf_3_dom"/>
</dbReference>
<feature type="transmembrane region" description="Helical" evidence="1">
    <location>
        <begin position="240"/>
        <end position="262"/>
    </location>
</feature>
<feature type="transmembrane region" description="Helical" evidence="1">
    <location>
        <begin position="45"/>
        <end position="68"/>
    </location>
</feature>
<dbReference type="EMBL" id="CP073041">
    <property type="protein sequence ID" value="UXE62532.1"/>
    <property type="molecule type" value="Genomic_DNA"/>
</dbReference>
<feature type="transmembrane region" description="Helical" evidence="1">
    <location>
        <begin position="131"/>
        <end position="148"/>
    </location>
</feature>
<evidence type="ECO:0000313" key="3">
    <source>
        <dbReference type="EMBL" id="UXE62532.1"/>
    </source>
</evidence>
<keyword evidence="1" id="KW-0472">Membrane</keyword>
<evidence type="ECO:0000256" key="1">
    <source>
        <dbReference type="SAM" id="Phobius"/>
    </source>
</evidence>
<feature type="transmembrane region" description="Helical" evidence="1">
    <location>
        <begin position="105"/>
        <end position="124"/>
    </location>
</feature>
<accession>A0A977PXD7</accession>
<dbReference type="Proteomes" id="UP001065613">
    <property type="component" value="Chromosome"/>
</dbReference>
<feature type="transmembrane region" description="Helical" evidence="1">
    <location>
        <begin position="12"/>
        <end position="33"/>
    </location>
</feature>
<keyword evidence="3" id="KW-0012">Acyltransferase</keyword>
<protein>
    <submittedName>
        <fullName evidence="3">Acyltransferase family protein</fullName>
    </submittedName>
</protein>
<keyword evidence="1" id="KW-1133">Transmembrane helix</keyword>
<proteinExistence type="predicted"/>
<reference evidence="3" key="1">
    <citation type="submission" date="2021-04" db="EMBL/GenBank/DDBJ databases">
        <title>Genome sequence of Woronichinia naegeliana from Washington state freshwater lake bloom.</title>
        <authorList>
            <person name="Dreher T.W."/>
        </authorList>
    </citation>
    <scope>NUCLEOTIDE SEQUENCE</scope>
    <source>
        <strain evidence="3">WA131</strain>
    </source>
</reference>
<feature type="transmembrane region" description="Helical" evidence="1">
    <location>
        <begin position="210"/>
        <end position="228"/>
    </location>
</feature>
<feature type="transmembrane region" description="Helical" evidence="1">
    <location>
        <begin position="343"/>
        <end position="361"/>
    </location>
</feature>
<keyword evidence="1" id="KW-0812">Transmembrane</keyword>
<evidence type="ECO:0000259" key="2">
    <source>
        <dbReference type="Pfam" id="PF01757"/>
    </source>
</evidence>
<keyword evidence="3" id="KW-0808">Transferase</keyword>
<name>A0A977PXD7_9CYAN</name>
<sequence>MKDKNLVKISNLSELNILRGIAALFMIINHASYKLLPSKLTTEGIFGTITFIGSFAPVLFFLITGIGYGLQDGQKKKKNYWLNIIYKTSILCLADQFLFWREGQLIGLNFLGFIGFSIMIMGLIRVSKHPLIYALILIFSSLLLRYILGSYLENKLDASGLIIWLLGTKGLSNISYPFSPWITYPCFGYIFGIFLKRNYEKIEEIIIKDILKFMLFIVPSSLVTYFLWAKNFSFHRWGTVAVAFYVASILVLSIVIVVLYFIKIYSFSNLLENYIGLRGVSSLAIVPIHYGLISILSVVGFNNLNPLIFIAIVLLISYISFICADQVESWGRSLVRVWPTQRILYTGLTLVALCAIITWFTSPESSFVLVVAVTAGQILLCLLLTIRW</sequence>
<dbReference type="Pfam" id="PF01757">
    <property type="entry name" value="Acyl_transf_3"/>
    <property type="match status" value="1"/>
</dbReference>
<feature type="transmembrane region" description="Helical" evidence="1">
    <location>
        <begin position="307"/>
        <end position="323"/>
    </location>
</feature>
<feature type="transmembrane region" description="Helical" evidence="1">
    <location>
        <begin position="80"/>
        <end position="99"/>
    </location>
</feature>
<dbReference type="AlphaFoldDB" id="A0A977PXD7"/>
<gene>
    <name evidence="3" type="ORF">KA717_07160</name>
</gene>